<evidence type="ECO:0000256" key="2">
    <source>
        <dbReference type="ARBA" id="ARBA00004745"/>
    </source>
</evidence>
<dbReference type="InterPro" id="IPR012737">
    <property type="entry name" value="DhaK_L_YcgS"/>
</dbReference>
<dbReference type="EMBL" id="LR962863">
    <property type="protein sequence ID" value="CAD7358765.1"/>
    <property type="molecule type" value="Genomic_DNA"/>
</dbReference>
<dbReference type="EC" id="2.7.1.121" evidence="3"/>
<dbReference type="Proteomes" id="UP000264146">
    <property type="component" value="Chromosome"/>
</dbReference>
<evidence type="ECO:0000313" key="11">
    <source>
        <dbReference type="EMBL" id="SUM86676.1"/>
    </source>
</evidence>
<dbReference type="Pfam" id="PF02734">
    <property type="entry name" value="Dak2"/>
    <property type="match status" value="1"/>
</dbReference>
<dbReference type="GO" id="GO:0047324">
    <property type="term" value="F:phosphoenolpyruvate-glycerone phosphotransferase activity"/>
    <property type="evidence" value="ECO:0007669"/>
    <property type="project" value="UniProtKB-EC"/>
</dbReference>
<dbReference type="GO" id="GO:0019563">
    <property type="term" value="P:glycerol catabolic process"/>
    <property type="evidence" value="ECO:0007669"/>
    <property type="project" value="TreeGrafter"/>
</dbReference>
<name>A0A7Z7VWA1_STASC</name>
<keyword evidence="5 11" id="KW-0418">Kinase</keyword>
<evidence type="ECO:0000259" key="9">
    <source>
        <dbReference type="PROSITE" id="PS51480"/>
    </source>
</evidence>
<dbReference type="AlphaFoldDB" id="A0A7Z7VWA1"/>
<dbReference type="Gene3D" id="1.25.40.340">
    <property type="match status" value="1"/>
</dbReference>
<reference evidence="10 12" key="2">
    <citation type="submission" date="2020-11" db="EMBL/GenBank/DDBJ databases">
        <authorList>
            <consortium name="Pathogen Informatics"/>
        </authorList>
    </citation>
    <scope>NUCLEOTIDE SEQUENCE [LARGE SCALE GENOMIC DNA]</scope>
    <source>
        <strain evidence="10 12">NCTC12218</strain>
    </source>
</reference>
<dbReference type="SUPFAM" id="SSF101473">
    <property type="entry name" value="DhaL-like"/>
    <property type="match status" value="1"/>
</dbReference>
<organism evidence="11">
    <name type="scientific">Staphylococcus schleiferi</name>
    <dbReference type="NCBI Taxonomy" id="1295"/>
    <lineage>
        <taxon>Bacteria</taxon>
        <taxon>Bacillati</taxon>
        <taxon>Bacillota</taxon>
        <taxon>Bacilli</taxon>
        <taxon>Bacillales</taxon>
        <taxon>Staphylococcaceae</taxon>
        <taxon>Staphylococcus</taxon>
    </lineage>
</organism>
<dbReference type="PANTHER" id="PTHR28629:SF4">
    <property type="entry name" value="TRIOKINASE_FMN CYCLASE"/>
    <property type="match status" value="1"/>
</dbReference>
<dbReference type="InterPro" id="IPR036117">
    <property type="entry name" value="DhaL_dom_sf"/>
</dbReference>
<sequence length="193" mass="21248">MDVTILKERLLALKDIFEREEAHLTDLDRAIGDGDHGVNMRRGFEALPAQLDDQSIATLLKSTGLTLMSKVGGASGPLYGFSFVKMSQVAKDDIDHDNLIAILKAFEDAVAQRGKVTREEKTMYDVISRAREAVENGERVDLEKLQALADATRDIEATKGRASYFKKESLGYVDPGAQSSVYILNALIGDEKK</sequence>
<dbReference type="PROSITE" id="PS51480">
    <property type="entry name" value="DHAL"/>
    <property type="match status" value="1"/>
</dbReference>
<gene>
    <name evidence="11" type="primary">dhaL_2</name>
    <name evidence="11" type="ORF">NCTC12218_00349</name>
</gene>
<dbReference type="InterPro" id="IPR050861">
    <property type="entry name" value="Dihydroxyacetone_Kinase"/>
</dbReference>
<evidence type="ECO:0000256" key="3">
    <source>
        <dbReference type="ARBA" id="ARBA00012095"/>
    </source>
</evidence>
<evidence type="ECO:0000313" key="10">
    <source>
        <dbReference type="EMBL" id="CAD7358765.1"/>
    </source>
</evidence>
<evidence type="ECO:0000256" key="5">
    <source>
        <dbReference type="ARBA" id="ARBA00022777"/>
    </source>
</evidence>
<keyword evidence="4 11" id="KW-0808">Transferase</keyword>
<evidence type="ECO:0000256" key="6">
    <source>
        <dbReference type="ARBA" id="ARBA00022798"/>
    </source>
</evidence>
<reference evidence="11" key="1">
    <citation type="submission" date="2018-06" db="EMBL/GenBank/DDBJ databases">
        <authorList>
            <consortium name="Pathogen Informatics"/>
            <person name="Doyle S."/>
        </authorList>
    </citation>
    <scope>NUCLEOTIDE SEQUENCE [LARGE SCALE GENOMIC DNA]</scope>
    <source>
        <strain evidence="11">NCTC12218</strain>
    </source>
</reference>
<evidence type="ECO:0000256" key="7">
    <source>
        <dbReference type="ARBA" id="ARBA00046577"/>
    </source>
</evidence>
<dbReference type="PANTHER" id="PTHR28629">
    <property type="entry name" value="TRIOKINASE/FMN CYCLASE"/>
    <property type="match status" value="1"/>
</dbReference>
<dbReference type="SMART" id="SM01120">
    <property type="entry name" value="Dak2"/>
    <property type="match status" value="1"/>
</dbReference>
<comment type="pathway">
    <text evidence="2">Polyol metabolism; glycerol degradation.</text>
</comment>
<dbReference type="GO" id="GO:0004371">
    <property type="term" value="F:glycerone kinase activity"/>
    <property type="evidence" value="ECO:0007669"/>
    <property type="project" value="InterPro"/>
</dbReference>
<proteinExistence type="predicted"/>
<feature type="domain" description="DhaL" evidence="9">
    <location>
        <begin position="4"/>
        <end position="189"/>
    </location>
</feature>
<dbReference type="NCBIfam" id="TIGR02365">
    <property type="entry name" value="dha_L_ycgS"/>
    <property type="match status" value="1"/>
</dbReference>
<evidence type="ECO:0000256" key="8">
    <source>
        <dbReference type="ARBA" id="ARBA00055771"/>
    </source>
</evidence>
<comment type="function">
    <text evidence="8">ADP-binding subunit of the dihydroxyacetone kinase, which is responsible for the phosphoenolpyruvate (PEP)-dependent phosphorylation of dihydroxyacetone. DhaL-ADP is converted to DhaL-ATP via a phosphoryl group transfer from DhaM and transmits it to dihydroxyacetone binds to DhaK.</text>
</comment>
<dbReference type="InterPro" id="IPR004007">
    <property type="entry name" value="DhaL_dom"/>
</dbReference>
<accession>A0A7Z7VWA1</accession>
<evidence type="ECO:0000256" key="4">
    <source>
        <dbReference type="ARBA" id="ARBA00022679"/>
    </source>
</evidence>
<dbReference type="FunFam" id="1.25.40.340:FF:000002">
    <property type="entry name" value="Dihydroxyacetone kinase, L subunit"/>
    <property type="match status" value="1"/>
</dbReference>
<evidence type="ECO:0000256" key="1">
    <source>
        <dbReference type="ARBA" id="ARBA00001113"/>
    </source>
</evidence>
<dbReference type="RefSeq" id="WP_126496472.1">
    <property type="nucleotide sequence ID" value="NZ_LR962863.1"/>
</dbReference>
<keyword evidence="6" id="KW-0319">Glycerol metabolism</keyword>
<evidence type="ECO:0000313" key="12">
    <source>
        <dbReference type="Proteomes" id="UP000264146"/>
    </source>
</evidence>
<dbReference type="GO" id="GO:0005829">
    <property type="term" value="C:cytosol"/>
    <property type="evidence" value="ECO:0007669"/>
    <property type="project" value="TreeGrafter"/>
</dbReference>
<comment type="subunit">
    <text evidence="7">Homodimer. The dihydroxyacetone kinase complex is composed of a homodimer of DhaM, a homodimer of DhaK and the subunit DhaL.</text>
</comment>
<protein>
    <recommendedName>
        <fullName evidence="3">phosphoenolpyruvate--glycerone phosphotransferase</fullName>
        <ecNumber evidence="3">2.7.1.121</ecNumber>
    </recommendedName>
</protein>
<comment type="catalytic activity">
    <reaction evidence="1">
        <text>dihydroxyacetone + phosphoenolpyruvate = dihydroxyacetone phosphate + pyruvate</text>
        <dbReference type="Rhea" id="RHEA:18381"/>
        <dbReference type="ChEBI" id="CHEBI:15361"/>
        <dbReference type="ChEBI" id="CHEBI:16016"/>
        <dbReference type="ChEBI" id="CHEBI:57642"/>
        <dbReference type="ChEBI" id="CHEBI:58702"/>
        <dbReference type="EC" id="2.7.1.121"/>
    </reaction>
</comment>
<dbReference type="EMBL" id="UHEF01000001">
    <property type="protein sequence ID" value="SUM86676.1"/>
    <property type="molecule type" value="Genomic_DNA"/>
</dbReference>